<dbReference type="GO" id="GO:0003723">
    <property type="term" value="F:RNA binding"/>
    <property type="evidence" value="ECO:0007669"/>
    <property type="project" value="UniProtKB-KW"/>
</dbReference>
<feature type="compositionally biased region" description="Low complexity" evidence="6">
    <location>
        <begin position="317"/>
        <end position="329"/>
    </location>
</feature>
<evidence type="ECO:0000313" key="8">
    <source>
        <dbReference type="EMBL" id="WNM57426.1"/>
    </source>
</evidence>
<protein>
    <recommendedName>
        <fullName evidence="5">Pseudouridine synthase</fullName>
        <ecNumber evidence="5">5.4.99.-</ecNumber>
    </recommendedName>
</protein>
<dbReference type="Proteomes" id="UP001302719">
    <property type="component" value="Chromosome"/>
</dbReference>
<evidence type="ECO:0000256" key="3">
    <source>
        <dbReference type="ARBA" id="ARBA00023235"/>
    </source>
</evidence>
<dbReference type="NCBIfam" id="TIGR00093">
    <property type="entry name" value="pseudouridine synthase"/>
    <property type="match status" value="1"/>
</dbReference>
<dbReference type="Gene3D" id="3.10.290.10">
    <property type="entry name" value="RNA-binding S4 domain"/>
    <property type="match status" value="1"/>
</dbReference>
<dbReference type="GO" id="GO:0005829">
    <property type="term" value="C:cytosol"/>
    <property type="evidence" value="ECO:0007669"/>
    <property type="project" value="UniProtKB-ARBA"/>
</dbReference>
<dbReference type="Gene3D" id="3.30.70.1560">
    <property type="entry name" value="Alpha-L RNA-binding motif"/>
    <property type="match status" value="1"/>
</dbReference>
<dbReference type="Pfam" id="PF01479">
    <property type="entry name" value="S4"/>
    <property type="match status" value="1"/>
</dbReference>
<dbReference type="InterPro" id="IPR050343">
    <property type="entry name" value="RsuA_PseudoU_synthase"/>
</dbReference>
<reference evidence="8 9" key="1">
    <citation type="submission" date="2023-01" db="EMBL/GenBank/DDBJ databases">
        <title>Cultivation and genomic characterization of new, ubiquitous marine nitrite-oxidizing bacteria from the Nitrospirales.</title>
        <authorList>
            <person name="Mueller A.J."/>
            <person name="Daebeler A."/>
            <person name="Herbold C.W."/>
            <person name="Kirkegaard R.H."/>
            <person name="Daims H."/>
        </authorList>
    </citation>
    <scope>NUCLEOTIDE SEQUENCE [LARGE SCALE GENOMIC DNA]</scope>
    <source>
        <strain evidence="8 9">VA</strain>
    </source>
</reference>
<dbReference type="Pfam" id="PF00849">
    <property type="entry name" value="PseudoU_synth_2"/>
    <property type="match status" value="1"/>
</dbReference>
<dbReference type="PANTHER" id="PTHR47683:SF2">
    <property type="entry name" value="RNA-BINDING S4 DOMAIN-CONTAINING PROTEIN"/>
    <property type="match status" value="1"/>
</dbReference>
<dbReference type="InterPro" id="IPR036986">
    <property type="entry name" value="S4_RNA-bd_sf"/>
</dbReference>
<dbReference type="RefSeq" id="WP_312641889.1">
    <property type="nucleotide sequence ID" value="NZ_CP116967.1"/>
</dbReference>
<dbReference type="EMBL" id="CP116967">
    <property type="protein sequence ID" value="WNM57426.1"/>
    <property type="molecule type" value="Genomic_DNA"/>
</dbReference>
<evidence type="ECO:0000259" key="7">
    <source>
        <dbReference type="SMART" id="SM00363"/>
    </source>
</evidence>
<accession>A0AA96G9K7</accession>
<proteinExistence type="inferred from homology"/>
<comment type="similarity">
    <text evidence="1 5">Belongs to the pseudouridine synthase RsuA family.</text>
</comment>
<feature type="region of interest" description="Disordered" evidence="6">
    <location>
        <begin position="265"/>
        <end position="412"/>
    </location>
</feature>
<feature type="domain" description="RNA-binding S4" evidence="7">
    <location>
        <begin position="8"/>
        <end position="66"/>
    </location>
</feature>
<dbReference type="InterPro" id="IPR000748">
    <property type="entry name" value="PsdUridine_synth_RsuA/RluB/E/F"/>
</dbReference>
<dbReference type="AlphaFoldDB" id="A0AA96G9K7"/>
<evidence type="ECO:0000256" key="1">
    <source>
        <dbReference type="ARBA" id="ARBA00008348"/>
    </source>
</evidence>
<dbReference type="EC" id="5.4.99.-" evidence="5"/>
<dbReference type="InterPro" id="IPR020103">
    <property type="entry name" value="PsdUridine_synth_cat_dom_sf"/>
</dbReference>
<evidence type="ECO:0000256" key="4">
    <source>
        <dbReference type="PROSITE-ProRule" id="PRU00182"/>
    </source>
</evidence>
<dbReference type="InterPro" id="IPR042092">
    <property type="entry name" value="PsdUridine_s_RsuA/RluB/E/F_cat"/>
</dbReference>
<sequence length="412" mass="45581">MIQAEKTVRLQKIIARSGVASRRKAEELIQHGMVTVNGETVMTLGTKVDPAVDHIKVEGRHLKSRPPDMFLMLNKPVGYISTLHDPAGRPTIKALVPKPSIRLFPVGRLDYDSEGLLLLTNNGDIAQACLHPAHHVHKTYLVKIKGILEEPEIQKLRHGLMLEDGLTAPAKVKKAGKAAANSWVEITVHEGRKHQIKRMFEQIGHPVIRLKRVQFGPLNLGTLPPGQTRYLTDKEANDLRHLLIAPESPGPTVRQPKAALMRLSRPAAQLRPRPSTPNSNRSKNIASPAQRAGQPQPWTPTHPPIKKTEKFPPSRPAAPSRPRSPNPNSIKRRSTSTSAETIGQAGAHRSKDQQIKRMENFPKSGPAGQFWPRQGNPKPIRSKKTISTPGTNGNARPRRPGVTSKSRFKFKS</sequence>
<keyword evidence="2 4" id="KW-0694">RNA-binding</keyword>
<dbReference type="InterPro" id="IPR006145">
    <property type="entry name" value="PsdUridine_synth_RsuA/RluA"/>
</dbReference>
<dbReference type="PROSITE" id="PS01149">
    <property type="entry name" value="PSI_RSU"/>
    <property type="match status" value="1"/>
</dbReference>
<dbReference type="CDD" id="cd00165">
    <property type="entry name" value="S4"/>
    <property type="match status" value="1"/>
</dbReference>
<dbReference type="PROSITE" id="PS50889">
    <property type="entry name" value="S4"/>
    <property type="match status" value="1"/>
</dbReference>
<dbReference type="SUPFAM" id="SSF55120">
    <property type="entry name" value="Pseudouridine synthase"/>
    <property type="match status" value="1"/>
</dbReference>
<evidence type="ECO:0000256" key="5">
    <source>
        <dbReference type="RuleBase" id="RU003887"/>
    </source>
</evidence>
<dbReference type="FunFam" id="3.30.70.1560:FF:000001">
    <property type="entry name" value="Pseudouridine synthase"/>
    <property type="match status" value="1"/>
</dbReference>
<dbReference type="SUPFAM" id="SSF55174">
    <property type="entry name" value="Alpha-L RNA-binding motif"/>
    <property type="match status" value="1"/>
</dbReference>
<dbReference type="KEGG" id="nall:PP769_15845"/>
<dbReference type="InterPro" id="IPR020094">
    <property type="entry name" value="TruA/RsuA/RluB/E/F_N"/>
</dbReference>
<dbReference type="InterPro" id="IPR002942">
    <property type="entry name" value="S4_RNA-bd"/>
</dbReference>
<feature type="compositionally biased region" description="Basic and acidic residues" evidence="6">
    <location>
        <begin position="349"/>
        <end position="360"/>
    </location>
</feature>
<dbReference type="InterPro" id="IPR018496">
    <property type="entry name" value="PsdUridine_synth_RsuA/RluB_CS"/>
</dbReference>
<keyword evidence="9" id="KW-1185">Reference proteome</keyword>
<evidence type="ECO:0000313" key="9">
    <source>
        <dbReference type="Proteomes" id="UP001302719"/>
    </source>
</evidence>
<dbReference type="GO" id="GO:0120159">
    <property type="term" value="F:rRNA pseudouridine synthase activity"/>
    <property type="evidence" value="ECO:0007669"/>
    <property type="project" value="UniProtKB-ARBA"/>
</dbReference>
<feature type="compositionally biased region" description="Polar residues" evidence="6">
    <location>
        <begin position="385"/>
        <end position="394"/>
    </location>
</feature>
<feature type="compositionally biased region" description="Polar residues" evidence="6">
    <location>
        <begin position="276"/>
        <end position="287"/>
    </location>
</feature>
<gene>
    <name evidence="8" type="ORF">PP769_15845</name>
</gene>
<organism evidence="8 9">
    <name type="scientific">Candidatus Nitrospira allomarina</name>
    <dbReference type="NCBI Taxonomy" id="3020900"/>
    <lineage>
        <taxon>Bacteria</taxon>
        <taxon>Pseudomonadati</taxon>
        <taxon>Nitrospirota</taxon>
        <taxon>Nitrospiria</taxon>
        <taxon>Nitrospirales</taxon>
        <taxon>Nitrospiraceae</taxon>
        <taxon>Nitrospira</taxon>
    </lineage>
</organism>
<keyword evidence="3 5" id="KW-0413">Isomerase</keyword>
<dbReference type="CDD" id="cd02870">
    <property type="entry name" value="PseudoU_synth_RsuA_like"/>
    <property type="match status" value="1"/>
</dbReference>
<dbReference type="FunFam" id="3.10.290.10:FF:000003">
    <property type="entry name" value="Pseudouridine synthase"/>
    <property type="match status" value="1"/>
</dbReference>
<name>A0AA96G9K7_9BACT</name>
<dbReference type="SMART" id="SM00363">
    <property type="entry name" value="S4"/>
    <property type="match status" value="1"/>
</dbReference>
<dbReference type="PANTHER" id="PTHR47683">
    <property type="entry name" value="PSEUDOURIDINE SYNTHASE FAMILY PROTEIN-RELATED"/>
    <property type="match status" value="1"/>
</dbReference>
<dbReference type="GO" id="GO:0000455">
    <property type="term" value="P:enzyme-directed rRNA pseudouridine synthesis"/>
    <property type="evidence" value="ECO:0007669"/>
    <property type="project" value="UniProtKB-ARBA"/>
</dbReference>
<dbReference type="Gene3D" id="3.30.70.580">
    <property type="entry name" value="Pseudouridine synthase I, catalytic domain, N-terminal subdomain"/>
    <property type="match status" value="1"/>
</dbReference>
<evidence type="ECO:0000256" key="2">
    <source>
        <dbReference type="ARBA" id="ARBA00022884"/>
    </source>
</evidence>
<evidence type="ECO:0000256" key="6">
    <source>
        <dbReference type="SAM" id="MobiDB-lite"/>
    </source>
</evidence>